<name>A0A086B6Y2_9FLAO</name>
<dbReference type="RefSeq" id="WP_034685709.1">
    <property type="nucleotide sequence ID" value="NZ_CP023049.2"/>
</dbReference>
<dbReference type="eggNOG" id="ENOG50335PU">
    <property type="taxonomic scope" value="Bacteria"/>
</dbReference>
<evidence type="ECO:0000259" key="1">
    <source>
        <dbReference type="Pfam" id="PF24722"/>
    </source>
</evidence>
<organism evidence="2 3">
    <name type="scientific">Chryseobacterium piperi</name>
    <dbReference type="NCBI Taxonomy" id="558152"/>
    <lineage>
        <taxon>Bacteria</taxon>
        <taxon>Pseudomonadati</taxon>
        <taxon>Bacteroidota</taxon>
        <taxon>Flavobacteriia</taxon>
        <taxon>Flavobacteriales</taxon>
        <taxon>Weeksellaceae</taxon>
        <taxon>Chryseobacterium group</taxon>
        <taxon>Chryseobacterium</taxon>
    </lineage>
</organism>
<protein>
    <recommendedName>
        <fullName evidence="1">DUF7674 domain-containing protein</fullName>
    </recommendedName>
</protein>
<dbReference type="AlphaFoldDB" id="A0A086B6Y2"/>
<comment type="caution">
    <text evidence="2">The sequence shown here is derived from an EMBL/GenBank/DDBJ whole genome shotgun (WGS) entry which is preliminary data.</text>
</comment>
<proteinExistence type="predicted"/>
<accession>A0A086B6Y2</accession>
<keyword evidence="3" id="KW-1185">Reference proteome</keyword>
<evidence type="ECO:0000313" key="3">
    <source>
        <dbReference type="Proteomes" id="UP000028709"/>
    </source>
</evidence>
<reference evidence="2 3" key="1">
    <citation type="submission" date="2014-07" db="EMBL/GenBank/DDBJ databases">
        <title>Genome of Chryseobacterium piperi CTM.</title>
        <authorList>
            <person name="Pipes S.E."/>
            <person name="Stropko S.J."/>
            <person name="Newman J.D."/>
        </authorList>
    </citation>
    <scope>NUCLEOTIDE SEQUENCE [LARGE SCALE GENOMIC DNA]</scope>
    <source>
        <strain evidence="2 3">CTM</strain>
    </source>
</reference>
<dbReference type="OrthoDB" id="1266846at2"/>
<sequence length="137" mass="16505">MMNEPMQTINKKIAVEYLKFFYPTLRGEITQLAVQDNFAGIIQATINYLKNLLQESKITIIAHHISLMEWLYRNGNSYVKDIIENLFVRSFESMKKHSKVQHWDLLYQYMPVRFQEIYSQQQQQDEIFFCKLCKQKQ</sequence>
<dbReference type="Proteomes" id="UP000028709">
    <property type="component" value="Unassembled WGS sequence"/>
</dbReference>
<dbReference type="EMBL" id="JPRJ01000025">
    <property type="protein sequence ID" value="KFF24696.1"/>
    <property type="molecule type" value="Genomic_DNA"/>
</dbReference>
<evidence type="ECO:0000313" key="2">
    <source>
        <dbReference type="EMBL" id="KFF24696.1"/>
    </source>
</evidence>
<feature type="domain" description="DUF7674" evidence="1">
    <location>
        <begin position="16"/>
        <end position="122"/>
    </location>
</feature>
<dbReference type="Pfam" id="PF24722">
    <property type="entry name" value="DUF7674"/>
    <property type="match status" value="1"/>
</dbReference>
<gene>
    <name evidence="2" type="ORF">IQ37_12995</name>
</gene>
<dbReference type="KEGG" id="cpip:CJF12_19460"/>
<dbReference type="InterPro" id="IPR056091">
    <property type="entry name" value="DUF7674"/>
</dbReference>